<dbReference type="RefSeq" id="XP_012939425.1">
    <property type="nucleotide sequence ID" value="XM_013083971.2"/>
</dbReference>
<comment type="subcellular location">
    <subcellularLocation>
        <location evidence="1">Membrane</location>
        <topology evidence="1">Multi-pass membrane protein</topology>
    </subcellularLocation>
</comment>
<evidence type="ECO:0000256" key="2">
    <source>
        <dbReference type="ARBA" id="ARBA00022692"/>
    </source>
</evidence>
<dbReference type="Proteomes" id="UP000694888">
    <property type="component" value="Unplaced"/>
</dbReference>
<dbReference type="InterPro" id="IPR011701">
    <property type="entry name" value="MFS"/>
</dbReference>
<feature type="transmembrane region" description="Helical" evidence="6">
    <location>
        <begin position="145"/>
        <end position="163"/>
    </location>
</feature>
<organism evidence="7 8">
    <name type="scientific">Aplysia californica</name>
    <name type="common">California sea hare</name>
    <dbReference type="NCBI Taxonomy" id="6500"/>
    <lineage>
        <taxon>Eukaryota</taxon>
        <taxon>Metazoa</taxon>
        <taxon>Spiralia</taxon>
        <taxon>Lophotrochozoa</taxon>
        <taxon>Mollusca</taxon>
        <taxon>Gastropoda</taxon>
        <taxon>Heterobranchia</taxon>
        <taxon>Euthyneura</taxon>
        <taxon>Tectipleura</taxon>
        <taxon>Aplysiida</taxon>
        <taxon>Aplysioidea</taxon>
        <taxon>Aplysiidae</taxon>
        <taxon>Aplysia</taxon>
    </lineage>
</organism>
<dbReference type="SUPFAM" id="SSF103473">
    <property type="entry name" value="MFS general substrate transporter"/>
    <property type="match status" value="1"/>
</dbReference>
<reference evidence="8" key="1">
    <citation type="submission" date="2025-08" db="UniProtKB">
        <authorList>
            <consortium name="RefSeq"/>
        </authorList>
    </citation>
    <scope>IDENTIFICATION</scope>
</reference>
<evidence type="ECO:0000256" key="1">
    <source>
        <dbReference type="ARBA" id="ARBA00004141"/>
    </source>
</evidence>
<accession>A0ABM1A2D2</accession>
<feature type="transmembrane region" description="Helical" evidence="6">
    <location>
        <begin position="197"/>
        <end position="224"/>
    </location>
</feature>
<evidence type="ECO:0000313" key="7">
    <source>
        <dbReference type="Proteomes" id="UP000694888"/>
    </source>
</evidence>
<feature type="transmembrane region" description="Helical" evidence="6">
    <location>
        <begin position="450"/>
        <end position="470"/>
    </location>
</feature>
<feature type="region of interest" description="Disordered" evidence="5">
    <location>
        <begin position="1"/>
        <end position="41"/>
    </location>
</feature>
<dbReference type="PANTHER" id="PTHR23507">
    <property type="entry name" value="ZGC:174356"/>
    <property type="match status" value="1"/>
</dbReference>
<evidence type="ECO:0000256" key="5">
    <source>
        <dbReference type="SAM" id="MobiDB-lite"/>
    </source>
</evidence>
<keyword evidence="2 6" id="KW-0812">Transmembrane</keyword>
<dbReference type="PANTHER" id="PTHR23507:SF1">
    <property type="entry name" value="FI18259P1-RELATED"/>
    <property type="match status" value="1"/>
</dbReference>
<keyword evidence="7" id="KW-1185">Reference proteome</keyword>
<protein>
    <submittedName>
        <fullName evidence="8">Proton-coupled folate transporter</fullName>
    </submittedName>
</protein>
<evidence type="ECO:0000256" key="4">
    <source>
        <dbReference type="ARBA" id="ARBA00023136"/>
    </source>
</evidence>
<name>A0ABM1A2D2_APLCA</name>
<proteinExistence type="predicted"/>
<feature type="transmembrane region" description="Helical" evidence="6">
    <location>
        <begin position="266"/>
        <end position="287"/>
    </location>
</feature>
<evidence type="ECO:0000256" key="3">
    <source>
        <dbReference type="ARBA" id="ARBA00022989"/>
    </source>
</evidence>
<feature type="transmembrane region" description="Helical" evidence="6">
    <location>
        <begin position="482"/>
        <end position="505"/>
    </location>
</feature>
<sequence length="531" mass="57508">MDSENRLPNANQEKSDPQNGGHYESFHSAVMNSDEGGETIGSSSTIEVTIQNTKPTTPSDEQQIQNKKLKWKATVVGILVPVMYFAGVIPSDTIAPQYLVHRLSEERGLNVTSSRVVLCGNLTTDPVVMQADELESEASDLNLNYSYALSGPALIICLFFGGFSDTFGRRPLLIISTLGGLIRMILNMVIVKFNLPLWVFYIGSAVDGLSGSFYTMLLAIFSSIADVNPEKTSRVFWIAVLTAAMACDTSIFSIVTGFLIDSQGFFSPSILCAGATAVAFLGSLFLFPETFPVTEKRAPFSVFGNIKRISGFFLFTGTIRKKLTFALCMAIFFFSVMNVLGLNKIDPLYQLHEPFCWTSLEIGIYLGARLAGQFLLGLVLLRLLQLCIKVELIALLGAFLQAGSYVVEAFVIKNWQFALVPVIGILGTTVVPIVRGIASSLADSKDQGAIFSSIAVVEVLCLVVSNTSLLKVYSATVATMPGAVYLLLAAYSAAAALLLIVFLCVRVEPGEGTTYETLVEADQKPQKTIKS</sequence>
<keyword evidence="4 6" id="KW-0472">Membrane</keyword>
<feature type="transmembrane region" description="Helical" evidence="6">
    <location>
        <begin position="418"/>
        <end position="438"/>
    </location>
</feature>
<keyword evidence="3 6" id="KW-1133">Transmembrane helix</keyword>
<feature type="transmembrane region" description="Helical" evidence="6">
    <location>
        <begin position="71"/>
        <end position="89"/>
    </location>
</feature>
<dbReference type="GeneID" id="101847432"/>
<dbReference type="InterPro" id="IPR036259">
    <property type="entry name" value="MFS_trans_sf"/>
</dbReference>
<feature type="compositionally biased region" description="Polar residues" evidence="5">
    <location>
        <begin position="1"/>
        <end position="12"/>
    </location>
</feature>
<evidence type="ECO:0000256" key="6">
    <source>
        <dbReference type="SAM" id="Phobius"/>
    </source>
</evidence>
<dbReference type="Gene3D" id="1.20.1250.20">
    <property type="entry name" value="MFS general substrate transporter like domains"/>
    <property type="match status" value="1"/>
</dbReference>
<feature type="transmembrane region" description="Helical" evidence="6">
    <location>
        <begin position="362"/>
        <end position="381"/>
    </location>
</feature>
<feature type="transmembrane region" description="Helical" evidence="6">
    <location>
        <begin position="393"/>
        <end position="412"/>
    </location>
</feature>
<feature type="transmembrane region" description="Helical" evidence="6">
    <location>
        <begin position="172"/>
        <end position="191"/>
    </location>
</feature>
<gene>
    <name evidence="8" type="primary">LOC101847432</name>
</gene>
<dbReference type="Pfam" id="PF07690">
    <property type="entry name" value="MFS_1"/>
    <property type="match status" value="1"/>
</dbReference>
<evidence type="ECO:0000313" key="8">
    <source>
        <dbReference type="RefSeq" id="XP_012939425.1"/>
    </source>
</evidence>
<feature type="transmembrane region" description="Helical" evidence="6">
    <location>
        <begin position="236"/>
        <end position="260"/>
    </location>
</feature>
<feature type="transmembrane region" description="Helical" evidence="6">
    <location>
        <begin position="323"/>
        <end position="342"/>
    </location>
</feature>